<reference evidence="3" key="1">
    <citation type="submission" date="2014-03" db="EMBL/GenBank/DDBJ databases">
        <authorList>
            <person name="Aksoy S."/>
            <person name="Warren W."/>
            <person name="Wilson R.K."/>
        </authorList>
    </citation>
    <scope>NUCLEOTIDE SEQUENCE [LARGE SCALE GENOMIC DNA]</scope>
    <source>
        <strain evidence="3">IAEA</strain>
    </source>
</reference>
<name>A0A1B0AHV3_GLOPL</name>
<protein>
    <recommendedName>
        <fullName evidence="1">Glutaredoxin domain-containing protein</fullName>
    </recommendedName>
</protein>
<organism evidence="2 3">
    <name type="scientific">Glossina pallidipes</name>
    <name type="common">Tsetse fly</name>
    <dbReference type="NCBI Taxonomy" id="7398"/>
    <lineage>
        <taxon>Eukaryota</taxon>
        <taxon>Metazoa</taxon>
        <taxon>Ecdysozoa</taxon>
        <taxon>Arthropoda</taxon>
        <taxon>Hexapoda</taxon>
        <taxon>Insecta</taxon>
        <taxon>Pterygota</taxon>
        <taxon>Neoptera</taxon>
        <taxon>Endopterygota</taxon>
        <taxon>Diptera</taxon>
        <taxon>Brachycera</taxon>
        <taxon>Muscomorpha</taxon>
        <taxon>Hippoboscoidea</taxon>
        <taxon>Glossinidae</taxon>
        <taxon>Glossina</taxon>
    </lineage>
</organism>
<dbReference type="Proteomes" id="UP000092445">
    <property type="component" value="Unassembled WGS sequence"/>
</dbReference>
<dbReference type="STRING" id="7398.A0A1B0AHV3"/>
<dbReference type="VEuPathDB" id="VectorBase:GPAI046295"/>
<dbReference type="AlphaFoldDB" id="A0A1B0AHV3"/>
<reference evidence="2" key="2">
    <citation type="submission" date="2020-05" db="UniProtKB">
        <authorList>
            <consortium name="EnsemblMetazoa"/>
        </authorList>
    </citation>
    <scope>IDENTIFICATION</scope>
    <source>
        <strain evidence="2">IAEA</strain>
    </source>
</reference>
<keyword evidence="3" id="KW-1185">Reference proteome</keyword>
<dbReference type="EnsemblMetazoa" id="GPAI046295-RA">
    <property type="protein sequence ID" value="GPAI046295-PA"/>
    <property type="gene ID" value="GPAI046295"/>
</dbReference>
<dbReference type="Gene3D" id="3.40.30.10">
    <property type="entry name" value="Glutaredoxin"/>
    <property type="match status" value="1"/>
</dbReference>
<accession>A0A1B0AHV3</accession>
<proteinExistence type="predicted"/>
<evidence type="ECO:0000313" key="3">
    <source>
        <dbReference type="Proteomes" id="UP000092445"/>
    </source>
</evidence>
<feature type="domain" description="Glutaredoxin" evidence="1">
    <location>
        <begin position="31"/>
        <end position="98"/>
    </location>
</feature>
<sequence length="111" mass="13120">MLEMVDDFMFYSYKVHIYNNSNYKEKDSGKVVLYTTSMGIIRDTYAKCSNVKQILRTLLVKFEERDVFMSLEYQQEIKERMHSDIIKVPQLFVEGQHIGELHTCSARLLAK</sequence>
<dbReference type="PROSITE" id="PS51354">
    <property type="entry name" value="GLUTAREDOXIN_2"/>
    <property type="match status" value="1"/>
</dbReference>
<dbReference type="PANTHER" id="PTHR45669:SF22">
    <property type="entry name" value="GLUTAREDOXIN DOMAIN-CONTAINING CYSTEINE-RICH PROTEIN CG12206-RELATED"/>
    <property type="match status" value="1"/>
</dbReference>
<evidence type="ECO:0000259" key="1">
    <source>
        <dbReference type="Pfam" id="PF00462"/>
    </source>
</evidence>
<dbReference type="InterPro" id="IPR002109">
    <property type="entry name" value="Glutaredoxin"/>
</dbReference>
<dbReference type="Pfam" id="PF00462">
    <property type="entry name" value="Glutaredoxin"/>
    <property type="match status" value="1"/>
</dbReference>
<evidence type="ECO:0000313" key="2">
    <source>
        <dbReference type="EnsemblMetazoa" id="GPAI046295-PA"/>
    </source>
</evidence>
<dbReference type="SUPFAM" id="SSF52833">
    <property type="entry name" value="Thioredoxin-like"/>
    <property type="match status" value="1"/>
</dbReference>
<dbReference type="InterPro" id="IPR036249">
    <property type="entry name" value="Thioredoxin-like_sf"/>
</dbReference>
<dbReference type="PANTHER" id="PTHR45669">
    <property type="entry name" value="GLUTAREDOXIN DOMAIN-CONTAINING CYSTEINE-RICH PROTEIN CG12206-RELATED"/>
    <property type="match status" value="1"/>
</dbReference>